<proteinExistence type="predicted"/>
<feature type="domain" description="DUF397" evidence="2">
    <location>
        <begin position="62"/>
        <end position="117"/>
    </location>
</feature>
<feature type="region of interest" description="Disordered" evidence="1">
    <location>
        <begin position="1"/>
        <end position="24"/>
    </location>
</feature>
<reference evidence="3 4" key="1">
    <citation type="submission" date="2019-05" db="EMBL/GenBank/DDBJ databases">
        <title>Genomes sequences of two Nocardia cyriacigeorgica environmental isolates, type strains Nocardia asteroides ATCC 19247 and Nocardia cyriacigeorgica DSM 44484.</title>
        <authorList>
            <person name="Vautrin F."/>
            <person name="Bergeron E."/>
            <person name="Dubost A."/>
            <person name="Abrouk D."/>
            <person name="Rodriguez Nava V."/>
            <person name="Pujic P."/>
        </authorList>
    </citation>
    <scope>NUCLEOTIDE SEQUENCE [LARGE SCALE GENOMIC DNA]</scope>
    <source>
        <strain evidence="3 4">EML 1456</strain>
    </source>
</reference>
<evidence type="ECO:0000256" key="1">
    <source>
        <dbReference type="SAM" id="MobiDB-lite"/>
    </source>
</evidence>
<gene>
    <name evidence="3" type="ORF">FEK35_09325</name>
</gene>
<dbReference type="EMBL" id="VBUU01000006">
    <property type="protein sequence ID" value="TLG13964.1"/>
    <property type="molecule type" value="Genomic_DNA"/>
</dbReference>
<dbReference type="Pfam" id="PF04149">
    <property type="entry name" value="DUF397"/>
    <property type="match status" value="1"/>
</dbReference>
<evidence type="ECO:0000313" key="3">
    <source>
        <dbReference type="EMBL" id="TLG13964.1"/>
    </source>
</evidence>
<dbReference type="InterPro" id="IPR007278">
    <property type="entry name" value="DUF397"/>
</dbReference>
<sequence>MARVSRGRTGHRGPREDRNPDGSLRIRRASVALARGFAGSDSRRNHLDRIDPMSSTPPLRRDWFKSSFSASSNNCVEVQFSAEVVLVRDSKDVADPDGRQPTITIPHASWTAFLSAAVQRGPASIADVVAIQPTCDDGIALCAPDNTTLTYTSGEWDAFTRGIDAGEFSLLVEAGRV</sequence>
<dbReference type="OrthoDB" id="4571387at2"/>
<accession>A0A5R8PIF5</accession>
<dbReference type="AlphaFoldDB" id="A0A5R8PIF5"/>
<name>A0A5R8PIF5_9NOCA</name>
<protein>
    <submittedName>
        <fullName evidence="3">DUF397 domain-containing protein</fullName>
    </submittedName>
</protein>
<organism evidence="3 4">
    <name type="scientific">Nocardia cyriacigeorgica</name>
    <dbReference type="NCBI Taxonomy" id="135487"/>
    <lineage>
        <taxon>Bacteria</taxon>
        <taxon>Bacillati</taxon>
        <taxon>Actinomycetota</taxon>
        <taxon>Actinomycetes</taxon>
        <taxon>Mycobacteriales</taxon>
        <taxon>Nocardiaceae</taxon>
        <taxon>Nocardia</taxon>
    </lineage>
</organism>
<evidence type="ECO:0000313" key="4">
    <source>
        <dbReference type="Proteomes" id="UP000308349"/>
    </source>
</evidence>
<feature type="compositionally biased region" description="Basic residues" evidence="1">
    <location>
        <begin position="1"/>
        <end position="12"/>
    </location>
</feature>
<comment type="caution">
    <text evidence="3">The sequence shown here is derived from an EMBL/GenBank/DDBJ whole genome shotgun (WGS) entry which is preliminary data.</text>
</comment>
<evidence type="ECO:0000259" key="2">
    <source>
        <dbReference type="Pfam" id="PF04149"/>
    </source>
</evidence>
<dbReference type="Proteomes" id="UP000308349">
    <property type="component" value="Unassembled WGS sequence"/>
</dbReference>